<dbReference type="InterPro" id="IPR010614">
    <property type="entry name" value="RAD3-like_helicase_DEAD"/>
</dbReference>
<evidence type="ECO:0000256" key="6">
    <source>
        <dbReference type="ARBA" id="ARBA00017386"/>
    </source>
</evidence>
<comment type="similarity">
    <text evidence="3 28">Belongs to the universal ribosomal protein uL15 family.</text>
</comment>
<dbReference type="SMART" id="SM00491">
    <property type="entry name" value="HELICc2"/>
    <property type="match status" value="1"/>
</dbReference>
<feature type="compositionally biased region" description="Acidic residues" evidence="29">
    <location>
        <begin position="150"/>
        <end position="164"/>
    </location>
</feature>
<keyword evidence="12 28" id="KW-0689">Ribosomal protein</keyword>
<evidence type="ECO:0000256" key="15">
    <source>
        <dbReference type="ARBA" id="ARBA00023125"/>
    </source>
</evidence>
<keyword evidence="19" id="KW-0131">Cell cycle</keyword>
<evidence type="ECO:0000256" key="18">
    <source>
        <dbReference type="ARBA" id="ARBA00023274"/>
    </source>
</evidence>
<dbReference type="GO" id="GO:0003677">
    <property type="term" value="F:DNA binding"/>
    <property type="evidence" value="ECO:0007669"/>
    <property type="project" value="UniProtKB-KW"/>
</dbReference>
<dbReference type="InterPro" id="IPR001196">
    <property type="entry name" value="Ribosomal_uL15_CS"/>
</dbReference>
<dbReference type="InterPro" id="IPR030878">
    <property type="entry name" value="Ribosomal_uL15"/>
</dbReference>
<keyword evidence="15" id="KW-0238">DNA-binding</keyword>
<dbReference type="InterPro" id="IPR027417">
    <property type="entry name" value="P-loop_NTPase"/>
</dbReference>
<dbReference type="Proteomes" id="UP000190744">
    <property type="component" value="Unassembled WGS sequence"/>
</dbReference>
<dbReference type="InterPro" id="IPR021131">
    <property type="entry name" value="Ribosomal_uL15/eL18"/>
</dbReference>
<sequence>MATTVAPQDFHHPFTPYDIQLQFMQALYGCLEDGKVAVFESPTGTVSSLPPLGKSLSLICGSLTWLRDHKRKAFQETLDQAACDNDEPDWMVEFAIKNSRRAIAEKRQEFEARLAKIKREEERVKQASVTQDRPRKKQRVDEPDSQTSHDDEEQFVLDDYDSESEAQKKPSESGGVDGLSASTLALLEKFKGNFSTQKKDEDEEDDTVKIFYCSRTHSQLGQFAGELRRVTFPSSIPLGPEKDDKEDDLWKLEEAVKHLSLGSRKNLCINPKVRALENSTAINERCLDLQQSGVAADKKCSFLPSKDDDALLLQFRDHALATVKDIEDIGKVGKEIGICPYYASRSVIKHSEIVTLPYPLLLQRSAREALNLSVKNHVVIIDEAHNLMDAIAGIHSVTVSLSQLQTAITQLTTYARKFKNRLKGKNRNYVAQVIRLVSSIARHLHEISQQKGPAEGSIQPSDLMAGKGVDQINPYKLSRYLQESKLARKVDGYVESSQELQGSRSRDRSTVPVLFHIQGFLLPLMNPSEEGRLFFQKDKNDVQLKYMLLDPTNHFREIVEDARTVILAGGTMSPMSDYMNHLFSYVPPERLDTFSYGHVIPHTNLVAQSLTKGLMGSDFDFTYEARNSEKMITDLGRTIATLCQVIPDGVVAFFPSYDYLSQVVGVWQKPIPNGNGSTILSLISNKKKILYESRDSTTSTDTLLQEYTSAVSTGQGALLLSVVGGKLSEGINFSDELGRGVLIIGLPFPNIRSAVWQAKIKYIEEKTHKQHSGTEAEKKASAAAAGRDFYENACMRAVNQCIGRAIRHVNDYAAILMIDRRYETPRIQAKLPGWIRGSLVASSGVRPAQTTVQRLTKFFAEKASLALRAWISTSEPAASRRFPLSTPNSQTGLVVHTPPDKMPTRLSKTRKHRGHVSAGYGRVGKHRKSPGGRGMAGGQHHHRTNIDKYHPGYFGKVGMRYFHKTQQKFWKPTINLDKLWTLVPAEKRDAYLSGQKTDTAPVIDLLPLGYSKVLGKGRLPQIPLVVRARYFSRDAEQKIKEAGGVVELVA</sequence>
<keyword evidence="17" id="KW-0539">Nucleus</keyword>
<keyword evidence="13" id="KW-0408">Iron</keyword>
<organism evidence="31 32">
    <name type="scientific">Penicillium brasilianum</name>
    <dbReference type="NCBI Taxonomy" id="104259"/>
    <lineage>
        <taxon>Eukaryota</taxon>
        <taxon>Fungi</taxon>
        <taxon>Dikarya</taxon>
        <taxon>Ascomycota</taxon>
        <taxon>Pezizomycotina</taxon>
        <taxon>Eurotiomycetes</taxon>
        <taxon>Eurotiomycetidae</taxon>
        <taxon>Eurotiales</taxon>
        <taxon>Aspergillaceae</taxon>
        <taxon>Penicillium</taxon>
    </lineage>
</organism>
<dbReference type="InterPro" id="IPR036227">
    <property type="entry name" value="Ribosomal_uL15/eL18_sf"/>
</dbReference>
<dbReference type="Pfam" id="PF13307">
    <property type="entry name" value="Helicase_C_2"/>
    <property type="match status" value="1"/>
</dbReference>
<dbReference type="InterPro" id="IPR006554">
    <property type="entry name" value="Helicase-like_DEXD_c2"/>
</dbReference>
<dbReference type="GO" id="GO:0003735">
    <property type="term" value="F:structural constituent of ribosome"/>
    <property type="evidence" value="ECO:0007669"/>
    <property type="project" value="InterPro"/>
</dbReference>
<evidence type="ECO:0000256" key="17">
    <source>
        <dbReference type="ARBA" id="ARBA00023242"/>
    </source>
</evidence>
<keyword evidence="18 28" id="KW-0687">Ribonucleoprotein</keyword>
<dbReference type="InterPro" id="IPR002464">
    <property type="entry name" value="DNA/RNA_helicase_DEAH_CS"/>
</dbReference>
<dbReference type="FunFam" id="3.40.50.300:FF:002774">
    <property type="entry name" value="ATP-dependent DNA helicase chl1"/>
    <property type="match status" value="1"/>
</dbReference>
<evidence type="ECO:0000256" key="11">
    <source>
        <dbReference type="ARBA" id="ARBA00022840"/>
    </source>
</evidence>
<comment type="function">
    <text evidence="25">ATP-dependent DNA helicase important for chromosome transmission and normal cell cycle progression in G(2)/M. May have a role in changing DNA topology to allow the loading of proteins involved in maintaining sister chromatid cohesion in the vicinity of the centromeres. Has a specific role in chromosome segregation during meiosis II.</text>
</comment>
<dbReference type="GO" id="GO:0005524">
    <property type="term" value="F:ATP binding"/>
    <property type="evidence" value="ECO:0007669"/>
    <property type="project" value="UniProtKB-KW"/>
</dbReference>
<evidence type="ECO:0000256" key="9">
    <source>
        <dbReference type="ARBA" id="ARBA00022801"/>
    </source>
</evidence>
<keyword evidence="10 31" id="KW-0347">Helicase</keyword>
<dbReference type="Pfam" id="PF06733">
    <property type="entry name" value="DEAD_2"/>
    <property type="match status" value="1"/>
</dbReference>
<evidence type="ECO:0000256" key="10">
    <source>
        <dbReference type="ARBA" id="ARBA00022806"/>
    </source>
</evidence>
<name>A0A1S9RN12_PENBI</name>
<dbReference type="PROSITE" id="PS00475">
    <property type="entry name" value="RIBOSOMAL_L15"/>
    <property type="match status" value="1"/>
</dbReference>
<dbReference type="Gene3D" id="3.40.50.300">
    <property type="entry name" value="P-loop containing nucleotide triphosphate hydrolases"/>
    <property type="match status" value="3"/>
</dbReference>
<dbReference type="GO" id="GO:0005634">
    <property type="term" value="C:nucleus"/>
    <property type="evidence" value="ECO:0007669"/>
    <property type="project" value="UniProtKB-SubCell"/>
</dbReference>
<evidence type="ECO:0000256" key="21">
    <source>
        <dbReference type="ARBA" id="ARBA00035200"/>
    </source>
</evidence>
<evidence type="ECO:0000256" key="3">
    <source>
        <dbReference type="ARBA" id="ARBA00007320"/>
    </source>
</evidence>
<evidence type="ECO:0000256" key="23">
    <source>
        <dbReference type="ARBA" id="ARBA00044998"/>
    </source>
</evidence>
<evidence type="ECO:0000256" key="1">
    <source>
        <dbReference type="ARBA" id="ARBA00001966"/>
    </source>
</evidence>
<dbReference type="HAMAP" id="MF_01341">
    <property type="entry name" value="Ribosomal_uL15"/>
    <property type="match status" value="1"/>
</dbReference>
<comment type="caution">
    <text evidence="31">The sequence shown here is derived from an EMBL/GenBank/DDBJ whole genome shotgun (WGS) entry which is preliminary data.</text>
</comment>
<feature type="region of interest" description="Disordered" evidence="29">
    <location>
        <begin position="121"/>
        <end position="178"/>
    </location>
</feature>
<evidence type="ECO:0000256" key="20">
    <source>
        <dbReference type="ARBA" id="ARBA00029709"/>
    </source>
</evidence>
<proteinExistence type="inferred from homology"/>
<dbReference type="Gene3D" id="3.100.10.10">
    <property type="match status" value="1"/>
</dbReference>
<comment type="subcellular location">
    <subcellularLocation>
        <location evidence="2">Nucleus</location>
    </subcellularLocation>
</comment>
<gene>
    <name evidence="31" type="primary">chl1</name>
    <name evidence="31" type="ORF">PEBR_19554</name>
</gene>
<dbReference type="AlphaFoldDB" id="A0A1S9RN12"/>
<dbReference type="SUPFAM" id="SSF52080">
    <property type="entry name" value="Ribosomal proteins L15p and L18e"/>
    <property type="match status" value="1"/>
</dbReference>
<dbReference type="InterPro" id="IPR013020">
    <property type="entry name" value="Rad3/Chl1-like"/>
</dbReference>
<dbReference type="GO" id="GO:0051536">
    <property type="term" value="F:iron-sulfur cluster binding"/>
    <property type="evidence" value="ECO:0007669"/>
    <property type="project" value="UniProtKB-KW"/>
</dbReference>
<keyword evidence="9" id="KW-0378">Hydrolase</keyword>
<dbReference type="NCBIfam" id="TIGR00604">
    <property type="entry name" value="rad3"/>
    <property type="match status" value="1"/>
</dbReference>
<evidence type="ECO:0000256" key="13">
    <source>
        <dbReference type="ARBA" id="ARBA00023004"/>
    </source>
</evidence>
<dbReference type="GO" id="GO:0015934">
    <property type="term" value="C:large ribosomal subunit"/>
    <property type="evidence" value="ECO:0007669"/>
    <property type="project" value="InterPro"/>
</dbReference>
<reference evidence="32" key="1">
    <citation type="submission" date="2015-09" db="EMBL/GenBank/DDBJ databases">
        <authorList>
            <person name="Fill T.P."/>
            <person name="Baretta J.F."/>
            <person name="de Almeida L.G."/>
            <person name="Rocha M."/>
            <person name="de Souza D.H."/>
            <person name="Malavazi I."/>
            <person name="Cerdeira L.T."/>
            <person name="Hong H."/>
            <person name="Samborskyy M."/>
            <person name="de Vasconcelos A.T."/>
            <person name="Leadlay P."/>
            <person name="Rodrigues-Filho E."/>
        </authorList>
    </citation>
    <scope>NUCLEOTIDE SEQUENCE [LARGE SCALE GENOMIC DNA]</scope>
    <source>
        <strain evidence="32">LaBioMMi 136</strain>
    </source>
</reference>
<evidence type="ECO:0000259" key="30">
    <source>
        <dbReference type="PROSITE" id="PS51193"/>
    </source>
</evidence>
<evidence type="ECO:0000256" key="22">
    <source>
        <dbReference type="ARBA" id="ARBA00044969"/>
    </source>
</evidence>
<dbReference type="InterPro" id="IPR045028">
    <property type="entry name" value="DinG/Rad3-like"/>
</dbReference>
<evidence type="ECO:0000256" key="19">
    <source>
        <dbReference type="ARBA" id="ARBA00023306"/>
    </source>
</evidence>
<dbReference type="GO" id="GO:0006412">
    <property type="term" value="P:translation"/>
    <property type="evidence" value="ECO:0007669"/>
    <property type="project" value="InterPro"/>
</dbReference>
<evidence type="ECO:0000313" key="31">
    <source>
        <dbReference type="EMBL" id="OOQ86885.1"/>
    </source>
</evidence>
<evidence type="ECO:0000256" key="29">
    <source>
        <dbReference type="SAM" id="MobiDB-lite"/>
    </source>
</evidence>
<feature type="region of interest" description="Disordered" evidence="29">
    <location>
        <begin position="879"/>
        <end position="945"/>
    </location>
</feature>
<evidence type="ECO:0000256" key="16">
    <source>
        <dbReference type="ARBA" id="ARBA00023235"/>
    </source>
</evidence>
<dbReference type="Pfam" id="PF00828">
    <property type="entry name" value="Ribosomal_L27A"/>
    <property type="match status" value="1"/>
</dbReference>
<dbReference type="PANTHER" id="PTHR11472:SF41">
    <property type="entry name" value="ATP-DEPENDENT DNA HELICASE DDX11-RELATED"/>
    <property type="match status" value="1"/>
</dbReference>
<evidence type="ECO:0000313" key="32">
    <source>
        <dbReference type="Proteomes" id="UP000190744"/>
    </source>
</evidence>
<dbReference type="EMBL" id="LJBN01000132">
    <property type="protein sequence ID" value="OOQ86885.1"/>
    <property type="molecule type" value="Genomic_DNA"/>
</dbReference>
<feature type="domain" description="Helicase ATP-binding" evidence="30">
    <location>
        <begin position="6"/>
        <end position="434"/>
    </location>
</feature>
<comment type="similarity">
    <text evidence="4">Belongs to the DEAD box helicase family. DEAH subfamily. DDX11/CHL1 sub-subfamily.</text>
</comment>
<dbReference type="SMART" id="SM00488">
    <property type="entry name" value="DEXDc2"/>
    <property type="match status" value="1"/>
</dbReference>
<keyword evidence="7" id="KW-0479">Metal-binding</keyword>
<evidence type="ECO:0000256" key="5">
    <source>
        <dbReference type="ARBA" id="ARBA00016387"/>
    </source>
</evidence>
<dbReference type="GO" id="GO:0034085">
    <property type="term" value="P:establishment of sister chromatid cohesion"/>
    <property type="evidence" value="ECO:0007669"/>
    <property type="project" value="TreeGrafter"/>
</dbReference>
<dbReference type="GO" id="GO:0016818">
    <property type="term" value="F:hydrolase activity, acting on acid anhydrides, in phosphorus-containing anhydrides"/>
    <property type="evidence" value="ECO:0007669"/>
    <property type="project" value="InterPro"/>
</dbReference>
<evidence type="ECO:0000256" key="2">
    <source>
        <dbReference type="ARBA" id="ARBA00004123"/>
    </source>
</evidence>
<evidence type="ECO:0000256" key="14">
    <source>
        <dbReference type="ARBA" id="ARBA00023014"/>
    </source>
</evidence>
<dbReference type="PROSITE" id="PS51193">
    <property type="entry name" value="HELICASE_ATP_BIND_2"/>
    <property type="match status" value="1"/>
</dbReference>
<dbReference type="InterPro" id="IPR006555">
    <property type="entry name" value="ATP-dep_Helicase_C"/>
</dbReference>
<dbReference type="EC" id="5.6.2.3" evidence="22"/>
<evidence type="ECO:0000256" key="12">
    <source>
        <dbReference type="ARBA" id="ARBA00022980"/>
    </source>
</evidence>
<comment type="cofactor">
    <cofactor evidence="1">
        <name>[4Fe-4S] cluster</name>
        <dbReference type="ChEBI" id="CHEBI:49883"/>
    </cofactor>
</comment>
<dbReference type="FunFam" id="3.40.50.300:FF:001372">
    <property type="entry name" value="ATP-dependent DNA helicase chl1"/>
    <property type="match status" value="1"/>
</dbReference>
<evidence type="ECO:0000256" key="7">
    <source>
        <dbReference type="ARBA" id="ARBA00022723"/>
    </source>
</evidence>
<evidence type="ECO:0000256" key="27">
    <source>
        <dbReference type="ARBA" id="ARBA00080124"/>
    </source>
</evidence>
<evidence type="ECO:0000256" key="25">
    <source>
        <dbReference type="ARBA" id="ARBA00045702"/>
    </source>
</evidence>
<dbReference type="PROSITE" id="PS00690">
    <property type="entry name" value="DEAH_ATP_HELICASE"/>
    <property type="match status" value="1"/>
</dbReference>
<keyword evidence="14" id="KW-0411">Iron-sulfur</keyword>
<evidence type="ECO:0000256" key="28">
    <source>
        <dbReference type="RuleBase" id="RU003888"/>
    </source>
</evidence>
<accession>A0A1S9RN12</accession>
<dbReference type="PANTHER" id="PTHR11472">
    <property type="entry name" value="DNA REPAIR DEAD HELICASE RAD3/XP-D SUBFAMILY MEMBER"/>
    <property type="match status" value="1"/>
</dbReference>
<dbReference type="GO" id="GO:0043139">
    <property type="term" value="F:5'-3' DNA helicase activity"/>
    <property type="evidence" value="ECO:0007669"/>
    <property type="project" value="UniProtKB-EC"/>
</dbReference>
<keyword evidence="16" id="KW-0413">Isomerase</keyword>
<evidence type="ECO:0000256" key="26">
    <source>
        <dbReference type="ARBA" id="ARBA00048954"/>
    </source>
</evidence>
<keyword evidence="8" id="KW-0547">Nucleotide-binding</keyword>
<protein>
    <recommendedName>
        <fullName evidence="6">ATP-dependent DNA helicase CHL1</fullName>
        <ecNumber evidence="22">5.6.2.3</ecNumber>
    </recommendedName>
    <alternativeName>
        <fullName evidence="5">ATP-dependent DNA helicase chl1</fullName>
    </alternativeName>
    <alternativeName>
        <fullName evidence="20">Chromosome loss protein 1</fullName>
    </alternativeName>
    <alternativeName>
        <fullName evidence="23 24">DNA 5'-3' helicase CHL1</fullName>
    </alternativeName>
    <alternativeName>
        <fullName evidence="27">L29</fullName>
    </alternativeName>
    <alternativeName>
        <fullName evidence="21">Large ribosomal subunit protein uL15</fullName>
    </alternativeName>
</protein>
<evidence type="ECO:0000256" key="4">
    <source>
        <dbReference type="ARBA" id="ARBA00008435"/>
    </source>
</evidence>
<keyword evidence="11" id="KW-0067">ATP-binding</keyword>
<dbReference type="GO" id="GO:0006974">
    <property type="term" value="P:DNA damage response"/>
    <property type="evidence" value="ECO:0007669"/>
    <property type="project" value="UniProtKB-ARBA"/>
</dbReference>
<comment type="catalytic activity">
    <reaction evidence="26">
        <text>ATP + H2O = ADP + phosphate + H(+)</text>
        <dbReference type="Rhea" id="RHEA:13065"/>
        <dbReference type="ChEBI" id="CHEBI:15377"/>
        <dbReference type="ChEBI" id="CHEBI:15378"/>
        <dbReference type="ChEBI" id="CHEBI:30616"/>
        <dbReference type="ChEBI" id="CHEBI:43474"/>
        <dbReference type="ChEBI" id="CHEBI:456216"/>
        <dbReference type="EC" id="5.6.2.3"/>
    </reaction>
</comment>
<dbReference type="FunFam" id="3.100.10.10:FF:000002">
    <property type="entry name" value="60S ribosomal protein L27a"/>
    <property type="match status" value="1"/>
</dbReference>
<dbReference type="CDD" id="cd18788">
    <property type="entry name" value="SF2_C_XPD"/>
    <property type="match status" value="1"/>
</dbReference>
<dbReference type="GO" id="GO:0006139">
    <property type="term" value="P:nucleobase-containing compound metabolic process"/>
    <property type="evidence" value="ECO:0007669"/>
    <property type="project" value="InterPro"/>
</dbReference>
<dbReference type="InterPro" id="IPR014013">
    <property type="entry name" value="Helic_SF1/SF2_ATP-bd_DinG/Rad3"/>
</dbReference>
<dbReference type="GO" id="GO:0046872">
    <property type="term" value="F:metal ion binding"/>
    <property type="evidence" value="ECO:0007669"/>
    <property type="project" value="UniProtKB-KW"/>
</dbReference>
<evidence type="ECO:0000256" key="24">
    <source>
        <dbReference type="ARBA" id="ARBA00045008"/>
    </source>
</evidence>
<evidence type="ECO:0000256" key="8">
    <source>
        <dbReference type="ARBA" id="ARBA00022741"/>
    </source>
</evidence>